<feature type="compositionally biased region" description="Polar residues" evidence="1">
    <location>
        <begin position="39"/>
        <end position="51"/>
    </location>
</feature>
<reference evidence="2" key="1">
    <citation type="journal article" date="2013" name="Genome Biol.">
        <title>Draft genome of the mountain pine beetle, Dendroctonus ponderosae Hopkins, a major forest pest.</title>
        <authorList>
            <person name="Keeling C.I."/>
            <person name="Yuen M.M."/>
            <person name="Liao N.Y."/>
            <person name="Docking T.R."/>
            <person name="Chan S.K."/>
            <person name="Taylor G.A."/>
            <person name="Palmquist D.L."/>
            <person name="Jackman S.D."/>
            <person name="Nguyen A."/>
            <person name="Li M."/>
            <person name="Henderson H."/>
            <person name="Janes J.K."/>
            <person name="Zhao Y."/>
            <person name="Pandoh P."/>
            <person name="Moore R."/>
            <person name="Sperling F.A."/>
            <person name="Huber D.P."/>
            <person name="Birol I."/>
            <person name="Jones S.J."/>
            <person name="Bohlmann J."/>
        </authorList>
    </citation>
    <scope>NUCLEOTIDE SEQUENCE</scope>
</reference>
<name>N6UK20_DENPD</name>
<dbReference type="HOGENOM" id="CLU_588312_0_0_1"/>
<dbReference type="OMA" id="WNSCELR"/>
<dbReference type="PROSITE" id="PS50878">
    <property type="entry name" value="RT_POL"/>
    <property type="match status" value="1"/>
</dbReference>
<gene>
    <name evidence="2" type="ORF">YQE_01557</name>
</gene>
<proteinExistence type="predicted"/>
<dbReference type="EMBL" id="KB739971">
    <property type="protein sequence ID" value="ENN82065.1"/>
    <property type="molecule type" value="Genomic_DNA"/>
</dbReference>
<dbReference type="Pfam" id="PF00078">
    <property type="entry name" value="RVT_1"/>
    <property type="match status" value="1"/>
</dbReference>
<evidence type="ECO:0000256" key="1">
    <source>
        <dbReference type="SAM" id="MobiDB-lite"/>
    </source>
</evidence>
<dbReference type="CDD" id="cd01650">
    <property type="entry name" value="RT_nLTR_like"/>
    <property type="match status" value="1"/>
</dbReference>
<dbReference type="InterPro" id="IPR043502">
    <property type="entry name" value="DNA/RNA_pol_sf"/>
</dbReference>
<dbReference type="SUPFAM" id="SSF56672">
    <property type="entry name" value="DNA/RNA polymerases"/>
    <property type="match status" value="1"/>
</dbReference>
<protein>
    <submittedName>
        <fullName evidence="2">Uncharacterized protein</fullName>
    </submittedName>
</protein>
<organism evidence="2">
    <name type="scientific">Dendroctonus ponderosae</name>
    <name type="common">Mountain pine beetle</name>
    <dbReference type="NCBI Taxonomy" id="77166"/>
    <lineage>
        <taxon>Eukaryota</taxon>
        <taxon>Metazoa</taxon>
        <taxon>Ecdysozoa</taxon>
        <taxon>Arthropoda</taxon>
        <taxon>Hexapoda</taxon>
        <taxon>Insecta</taxon>
        <taxon>Pterygota</taxon>
        <taxon>Neoptera</taxon>
        <taxon>Endopterygota</taxon>
        <taxon>Coleoptera</taxon>
        <taxon>Polyphaga</taxon>
        <taxon>Cucujiformia</taxon>
        <taxon>Curculionidae</taxon>
        <taxon>Scolytinae</taxon>
        <taxon>Dendroctonus</taxon>
    </lineage>
</organism>
<sequence length="465" mass="53032">MSIGEWNSCELRSRLGEFVQLLESEDVDVAKRSYKEYTTDTASSGQNSSEQAAAGQPSWRNSEPYQGEKSNQEKFAKIQTICRSYKGLGGKATQSNPRFPTGLEKRCHNSYLKASYRPIFLLNFLGKLTEKVILSRLQAAAELPSLIPDEQCGFRPRYNTTLKTARIVTDAYAAFSKLQSTVMLLLDMERAFDTVKVENSTFAKRRIAAELPQGTVISPLLYTLYTADIPKLPTTIIAQYADDTAIYASAFYAQAAKSRIAHHLSLLAPYFDKRKLKVTLRKTELIIFSRKFTSNKILSPLMVQNTPIKTVKEVKYLGFKLDARLHFNKHVDYAIQKTFMARRKLYSLLVSNLFLSLRNKLLPYTSTIRPILTYGFPIWHSVCDSTRWRVQRTQNRFLRGVLSADRDRLIADFIDTIAATFYHSGVQGSVLTRNITQVRANDRPTHGPFYKRLPIFYEDFVPDST</sequence>
<feature type="non-terminal residue" evidence="2">
    <location>
        <position position="1"/>
    </location>
</feature>
<accession>N6UK20</accession>
<feature type="region of interest" description="Disordered" evidence="1">
    <location>
        <begin position="37"/>
        <end position="72"/>
    </location>
</feature>
<dbReference type="GO" id="GO:0071897">
    <property type="term" value="P:DNA biosynthetic process"/>
    <property type="evidence" value="ECO:0007669"/>
    <property type="project" value="UniProtKB-ARBA"/>
</dbReference>
<evidence type="ECO:0000313" key="2">
    <source>
        <dbReference type="EMBL" id="ENN82065.1"/>
    </source>
</evidence>
<dbReference type="InterPro" id="IPR000477">
    <property type="entry name" value="RT_dom"/>
</dbReference>
<dbReference type="PANTHER" id="PTHR33332">
    <property type="entry name" value="REVERSE TRANSCRIPTASE DOMAIN-CONTAINING PROTEIN"/>
    <property type="match status" value="1"/>
</dbReference>
<dbReference type="AlphaFoldDB" id="N6UK20"/>